<dbReference type="InterPro" id="IPR036860">
    <property type="entry name" value="SH2_dom_sf"/>
</dbReference>
<keyword evidence="2" id="KW-1185">Reference proteome</keyword>
<accession>A0A3Q3IU25</accession>
<organism evidence="1 2">
    <name type="scientific">Monopterus albus</name>
    <name type="common">Swamp eel</name>
    <dbReference type="NCBI Taxonomy" id="43700"/>
    <lineage>
        <taxon>Eukaryota</taxon>
        <taxon>Metazoa</taxon>
        <taxon>Chordata</taxon>
        <taxon>Craniata</taxon>
        <taxon>Vertebrata</taxon>
        <taxon>Euteleostomi</taxon>
        <taxon>Actinopterygii</taxon>
        <taxon>Neopterygii</taxon>
        <taxon>Teleostei</taxon>
        <taxon>Neoteleostei</taxon>
        <taxon>Acanthomorphata</taxon>
        <taxon>Anabantaria</taxon>
        <taxon>Synbranchiformes</taxon>
        <taxon>Synbranchidae</taxon>
        <taxon>Monopterus</taxon>
    </lineage>
</organism>
<dbReference type="AlphaFoldDB" id="A0A3Q3IU25"/>
<dbReference type="SUPFAM" id="SSF55550">
    <property type="entry name" value="SH2 domain"/>
    <property type="match status" value="1"/>
</dbReference>
<evidence type="ECO:0008006" key="3">
    <source>
        <dbReference type="Google" id="ProtNLM"/>
    </source>
</evidence>
<dbReference type="Gene3D" id="3.30.505.10">
    <property type="entry name" value="SH2 domain"/>
    <property type="match status" value="1"/>
</dbReference>
<evidence type="ECO:0000313" key="1">
    <source>
        <dbReference type="Ensembl" id="ENSMALP00000008783.1"/>
    </source>
</evidence>
<sequence length="112" mass="12586">LTLSHTHGNVVLQTVRVAASQTSGSLLYGSWGHKCHIGESLKVLFCFLEPNLFTINVFQNSSSWFELPKRFKTLPELVSLYLQPNQGLVTTLLYPVEREETAVSDDRDYSGI</sequence>
<reference evidence="1" key="2">
    <citation type="submission" date="2025-09" db="UniProtKB">
        <authorList>
            <consortium name="Ensembl"/>
        </authorList>
    </citation>
    <scope>IDENTIFICATION</scope>
</reference>
<reference evidence="1" key="1">
    <citation type="submission" date="2025-08" db="UniProtKB">
        <authorList>
            <consortium name="Ensembl"/>
        </authorList>
    </citation>
    <scope>IDENTIFICATION</scope>
</reference>
<dbReference type="STRING" id="43700.ENSMALP00000008783"/>
<protein>
    <recommendedName>
        <fullName evidence="3">SH2 domain-containing protein</fullName>
    </recommendedName>
</protein>
<dbReference type="Ensembl" id="ENSMALT00000008967.1">
    <property type="protein sequence ID" value="ENSMALP00000008783.1"/>
    <property type="gene ID" value="ENSMALG00000006262.1"/>
</dbReference>
<evidence type="ECO:0000313" key="2">
    <source>
        <dbReference type="Proteomes" id="UP000261600"/>
    </source>
</evidence>
<proteinExistence type="predicted"/>
<dbReference type="Proteomes" id="UP000261600">
    <property type="component" value="Unplaced"/>
</dbReference>
<name>A0A3Q3IU25_MONAL</name>